<comment type="caution">
    <text evidence="1">The sequence shown here is derived from an EMBL/GenBank/DDBJ whole genome shotgun (WGS) entry which is preliminary data.</text>
</comment>
<reference evidence="1 2" key="1">
    <citation type="journal article" date="1992" name="Lakartidningen">
        <title>[Penicillin V and not amoxicillin is the first choice preparation in acute otitis].</title>
        <authorList>
            <person name="Kamme C."/>
            <person name="Lundgren K."/>
            <person name="Prellner K."/>
        </authorList>
    </citation>
    <scope>NUCLEOTIDE SEQUENCE [LARGE SCALE GENOMIC DNA]</scope>
    <source>
        <strain evidence="1 2">W1</strain>
    </source>
</reference>
<sequence>MSCIYCFFSKENQMELKKKCFGNPKYEETLKEYKESYLSELQKLDYVRNCNCIDDIENILNYDKEKRKLCSNYLNNFLDDIKNNIQRIEEYFDNIIDIYDTYVKNDIHKAYRKMKNFTKDEVNKVNLERGTLPASYSNLMFRVRPKGNYNNNDIKEYFRIPFDKRFLVGNQRFSLTGRPMIYLASSLQIALKEIGKNIDEVNTSIFLPSFSYLHKYYLFNIKNDIIDTLNNIISWVETGSKIKYNNCGYMDFTLLNPLLNSIFYNILTFPTQYKYKGTFIQEYVLPQLLMDILNYHRINYAGIEYKSTKEYKWKIKDNKKHELEANYCFFIPYSENSNYNEKFLSKFFSYCDTSRIISMNELDSAIRKLEVINRELQNEGYNNSDTGLHLISISRHINNMIRYKGNNYYRRTKEGKIERTLIYGLINNIINHVNYLKNNGLIKKINPNDYINNINILNS</sequence>
<dbReference type="AlphaFoldDB" id="A0A5C8CCB4"/>
<evidence type="ECO:0008006" key="3">
    <source>
        <dbReference type="Google" id="ProtNLM"/>
    </source>
</evidence>
<dbReference type="EMBL" id="SAXT01000006">
    <property type="protein sequence ID" value="TXJ11119.1"/>
    <property type="molecule type" value="Genomic_DNA"/>
</dbReference>
<dbReference type="RefSeq" id="WP_147758998.1">
    <property type="nucleotide sequence ID" value="NZ_SAXT01000006.1"/>
</dbReference>
<proteinExistence type="predicted"/>
<accession>A0A5C8CCB4</accession>
<dbReference type="Proteomes" id="UP000325116">
    <property type="component" value="Unassembled WGS sequence"/>
</dbReference>
<name>A0A5C8CCB4_9SPIR</name>
<organism evidence="1 2">
    <name type="scientific">Brachyspira aalborgi</name>
    <dbReference type="NCBI Taxonomy" id="29522"/>
    <lineage>
        <taxon>Bacteria</taxon>
        <taxon>Pseudomonadati</taxon>
        <taxon>Spirochaetota</taxon>
        <taxon>Spirochaetia</taxon>
        <taxon>Brachyspirales</taxon>
        <taxon>Brachyspiraceae</taxon>
        <taxon>Brachyspira</taxon>
    </lineage>
</organism>
<protein>
    <recommendedName>
        <fullName evidence="3">RES domain-containing protein</fullName>
    </recommendedName>
</protein>
<evidence type="ECO:0000313" key="1">
    <source>
        <dbReference type="EMBL" id="TXJ11119.1"/>
    </source>
</evidence>
<evidence type="ECO:0000313" key="2">
    <source>
        <dbReference type="Proteomes" id="UP000325116"/>
    </source>
</evidence>
<gene>
    <name evidence="1" type="ORF">EPJ80_10865</name>
</gene>